<gene>
    <name evidence="2" type="ORF">CARN7_1344</name>
</gene>
<dbReference type="NCBIfam" id="TIGR02230">
    <property type="entry name" value="ATPase_gene1"/>
    <property type="match status" value="1"/>
</dbReference>
<accession>E6QTI9</accession>
<dbReference type="Pfam" id="PF09527">
    <property type="entry name" value="ATPase_gene1"/>
    <property type="match status" value="1"/>
</dbReference>
<protein>
    <submittedName>
        <fullName evidence="2">Putative F0F1-ATPase subunit</fullName>
    </submittedName>
</protein>
<dbReference type="EMBL" id="CABR01000089">
    <property type="protein sequence ID" value="CBI10561.1"/>
    <property type="molecule type" value="Genomic_DNA"/>
</dbReference>
<evidence type="ECO:0000313" key="2">
    <source>
        <dbReference type="EMBL" id="CBI10561.1"/>
    </source>
</evidence>
<organism evidence="2">
    <name type="scientific">mine drainage metagenome</name>
    <dbReference type="NCBI Taxonomy" id="410659"/>
    <lineage>
        <taxon>unclassified sequences</taxon>
        <taxon>metagenomes</taxon>
        <taxon>ecological metagenomes</taxon>
    </lineage>
</organism>
<dbReference type="InterPro" id="IPR032820">
    <property type="entry name" value="ATPase_put"/>
</dbReference>
<comment type="caution">
    <text evidence="2">The sequence shown here is derived from an EMBL/GenBank/DDBJ whole genome shotgun (WGS) entry which is preliminary data.</text>
</comment>
<proteinExistence type="predicted"/>
<keyword evidence="1" id="KW-0812">Transmembrane</keyword>
<feature type="transmembrane region" description="Helical" evidence="1">
    <location>
        <begin position="75"/>
        <end position="97"/>
    </location>
</feature>
<evidence type="ECO:0000256" key="1">
    <source>
        <dbReference type="SAM" id="Phobius"/>
    </source>
</evidence>
<keyword evidence="1" id="KW-0472">Membrane</keyword>
<sequence>MRKTDDFDPPERQRSSEHLVRRINVLLARRLAAQHKESVWSGLGFMGMIGWTLSLPVLLGVMLGHWLDSYSPGHYRWTLSLLLLGLVIGVANAWHWVVKTGWIDDKDGGKS</sequence>
<keyword evidence="1" id="KW-1133">Transmembrane helix</keyword>
<feature type="transmembrane region" description="Helical" evidence="1">
    <location>
        <begin position="39"/>
        <end position="63"/>
    </location>
</feature>
<dbReference type="InterPro" id="IPR011744">
    <property type="entry name" value="ATPase_gene1"/>
</dbReference>
<name>E6QTI9_9ZZZZ</name>
<dbReference type="AlphaFoldDB" id="E6QTI9"/>
<reference evidence="2" key="1">
    <citation type="submission" date="2009-10" db="EMBL/GenBank/DDBJ databases">
        <title>Diversity of trophic interactions inside an arsenic-rich microbial ecosystem.</title>
        <authorList>
            <person name="Bertin P.N."/>
            <person name="Heinrich-Salmeron A."/>
            <person name="Pelletier E."/>
            <person name="Goulhen-Chollet F."/>
            <person name="Arsene-Ploetze F."/>
            <person name="Gallien S."/>
            <person name="Calteau A."/>
            <person name="Vallenet D."/>
            <person name="Casiot C."/>
            <person name="Chane-Woon-Ming B."/>
            <person name="Giloteaux L."/>
            <person name="Barakat M."/>
            <person name="Bonnefoy V."/>
            <person name="Bruneel O."/>
            <person name="Chandler M."/>
            <person name="Cleiss J."/>
            <person name="Duran R."/>
            <person name="Elbaz-Poulichet F."/>
            <person name="Fonknechten N."/>
            <person name="Lauga B."/>
            <person name="Mornico D."/>
            <person name="Ortet P."/>
            <person name="Schaeffer C."/>
            <person name="Siguier P."/>
            <person name="Alexander Thil Smith A."/>
            <person name="Van Dorsselaer A."/>
            <person name="Weissenbach J."/>
            <person name="Medigue C."/>
            <person name="Le Paslier D."/>
        </authorList>
    </citation>
    <scope>NUCLEOTIDE SEQUENCE</scope>
</reference>